<protein>
    <submittedName>
        <fullName evidence="3">Tat pathway signal sequence</fullName>
    </submittedName>
</protein>
<sequence>MAQSGLDSLLEALRQSGVNTDNVGAGGGAGSAGPQTPGGSGAGSGAGSAGGSGASGSRGGVGGFGGFPFSGFGGFGGGVGGGGGKGHGGSGGDGATPVNFEFLANDFHLPSKKWLALIIVVALLVIAGAYWWFHPAINIHSTDFWSIVFIVVLLPVFLVLWTRSRQYRNGTKEVVKNEGKAKTFRVLSFVPVAVVALVAIGAVMSMAIFPGNAEKYSNVLKTDTLEFAQDIKEVNYSEIPVIDRDSAILLGNREMGSIPEYVSQFEVSNLYSQINYQGTPVRVSPLGYADLFKWFTNRDGGIPAYALVNMTTQDAEIVRLGDSPIYYSASEPLARNIDRHVQLKYPFYMFGEKSFEIDEDGHPWWICPVRDFTIGLFGGETISRVVLCDATTGETQDLSLEECPEWVDRVFPAELLIQQYNWWGAYNNGWLNSFLGQEGVVRTTPGTDGTLGYNYIAKDDDVWVYTGVTSATADNSIIGFVLVNQRTQESHFYSVAGATEDSAMESAEGQVQNLRYTSTFPLLINVGNQPTYFMALKDGAGLVKKFAMIDIQRYQNVAVGDTVADTQKAYEALLATNGVVAEGEGGTTDVVTVKGVIRSLNQAVIEGNTHFYVTVEGEDGAIFDFALPGLLDIVGYKVGDEISFTYVEAAGSNVSPAYEILGEGGKAPAAEDAAGDGTEAAGIDAAAGEGSAGNAAPAQAAAGDENASGEPEDDVVQQNGAAQTPEEVAAGDDTKQVA</sequence>
<feature type="compositionally biased region" description="Gly residues" evidence="1">
    <location>
        <begin position="24"/>
        <end position="52"/>
    </location>
</feature>
<organism evidence="3 4">
    <name type="scientific">Adlercreutzia shanghongiae</name>
    <dbReference type="NCBI Taxonomy" id="3111773"/>
    <lineage>
        <taxon>Bacteria</taxon>
        <taxon>Bacillati</taxon>
        <taxon>Actinomycetota</taxon>
        <taxon>Coriobacteriia</taxon>
        <taxon>Eggerthellales</taxon>
        <taxon>Eggerthellaceae</taxon>
        <taxon>Adlercreutzia</taxon>
    </lineage>
</organism>
<dbReference type="Proteomes" id="UP001343724">
    <property type="component" value="Unassembled WGS sequence"/>
</dbReference>
<evidence type="ECO:0000256" key="1">
    <source>
        <dbReference type="SAM" id="MobiDB-lite"/>
    </source>
</evidence>
<name>A0ABU6IZN6_9ACTN</name>
<keyword evidence="2" id="KW-0812">Transmembrane</keyword>
<evidence type="ECO:0000256" key="2">
    <source>
        <dbReference type="SAM" id="Phobius"/>
    </source>
</evidence>
<evidence type="ECO:0000313" key="4">
    <source>
        <dbReference type="Proteomes" id="UP001343724"/>
    </source>
</evidence>
<feature type="region of interest" description="Disordered" evidence="1">
    <location>
        <begin position="667"/>
        <end position="738"/>
    </location>
</feature>
<feature type="transmembrane region" description="Helical" evidence="2">
    <location>
        <begin position="183"/>
        <end position="209"/>
    </location>
</feature>
<keyword evidence="2" id="KW-1133">Transmembrane helix</keyword>
<comment type="caution">
    <text evidence="3">The sequence shown here is derived from an EMBL/GenBank/DDBJ whole genome shotgun (WGS) entry which is preliminary data.</text>
</comment>
<evidence type="ECO:0000313" key="3">
    <source>
        <dbReference type="EMBL" id="MEC4295346.1"/>
    </source>
</evidence>
<dbReference type="EMBL" id="JAYMFH010000012">
    <property type="protein sequence ID" value="MEC4295346.1"/>
    <property type="molecule type" value="Genomic_DNA"/>
</dbReference>
<dbReference type="RefSeq" id="WP_326440458.1">
    <property type="nucleotide sequence ID" value="NZ_JAYMFH010000012.1"/>
</dbReference>
<feature type="region of interest" description="Disordered" evidence="1">
    <location>
        <begin position="20"/>
        <end position="52"/>
    </location>
</feature>
<keyword evidence="4" id="KW-1185">Reference proteome</keyword>
<keyword evidence="2" id="KW-0472">Membrane</keyword>
<accession>A0ABU6IZN6</accession>
<gene>
    <name evidence="3" type="ORF">VJ920_08475</name>
</gene>
<feature type="transmembrane region" description="Helical" evidence="2">
    <location>
        <begin position="144"/>
        <end position="162"/>
    </location>
</feature>
<reference evidence="3 4" key="1">
    <citation type="submission" date="2024-01" db="EMBL/GenBank/DDBJ databases">
        <title>novel species in genus Adlercreutzia.</title>
        <authorList>
            <person name="Liu X."/>
        </authorList>
    </citation>
    <scope>NUCLEOTIDE SEQUENCE [LARGE SCALE GENOMIC DNA]</scope>
    <source>
        <strain evidence="3 4">R22</strain>
    </source>
</reference>
<feature type="transmembrane region" description="Helical" evidence="2">
    <location>
        <begin position="114"/>
        <end position="132"/>
    </location>
</feature>
<proteinExistence type="predicted"/>
<feature type="compositionally biased region" description="Low complexity" evidence="1">
    <location>
        <begin position="667"/>
        <end position="706"/>
    </location>
</feature>